<organism evidence="3 4">
    <name type="scientific">Daphnia pulex</name>
    <name type="common">Water flea</name>
    <dbReference type="NCBI Taxonomy" id="6669"/>
    <lineage>
        <taxon>Eukaryota</taxon>
        <taxon>Metazoa</taxon>
        <taxon>Ecdysozoa</taxon>
        <taxon>Arthropoda</taxon>
        <taxon>Crustacea</taxon>
        <taxon>Branchiopoda</taxon>
        <taxon>Diplostraca</taxon>
        <taxon>Cladocera</taxon>
        <taxon>Anomopoda</taxon>
        <taxon>Daphniidae</taxon>
        <taxon>Daphnia</taxon>
    </lineage>
</organism>
<dbReference type="KEGG" id="dpx:DAPPUDRAFT_101620"/>
<dbReference type="AlphaFoldDB" id="E9GDZ7"/>
<keyword evidence="1" id="KW-0175">Coiled coil</keyword>
<dbReference type="PhylomeDB" id="E9GDZ7"/>
<evidence type="ECO:0000313" key="3">
    <source>
        <dbReference type="EMBL" id="EFX82178.1"/>
    </source>
</evidence>
<evidence type="ECO:0000256" key="1">
    <source>
        <dbReference type="SAM" id="Coils"/>
    </source>
</evidence>
<protein>
    <submittedName>
        <fullName evidence="3">Uncharacterized protein</fullName>
    </submittedName>
</protein>
<dbReference type="InParanoid" id="E9GDZ7"/>
<feature type="region of interest" description="Disordered" evidence="2">
    <location>
        <begin position="81"/>
        <end position="102"/>
    </location>
</feature>
<dbReference type="EMBL" id="GL732540">
    <property type="protein sequence ID" value="EFX82178.1"/>
    <property type="molecule type" value="Genomic_DNA"/>
</dbReference>
<name>E9GDZ7_DAPPU</name>
<reference evidence="3 4" key="1">
    <citation type="journal article" date="2011" name="Science">
        <title>The ecoresponsive genome of Daphnia pulex.</title>
        <authorList>
            <person name="Colbourne J.K."/>
            <person name="Pfrender M.E."/>
            <person name="Gilbert D."/>
            <person name="Thomas W.K."/>
            <person name="Tucker A."/>
            <person name="Oakley T.H."/>
            <person name="Tokishita S."/>
            <person name="Aerts A."/>
            <person name="Arnold G.J."/>
            <person name="Basu M.K."/>
            <person name="Bauer D.J."/>
            <person name="Caceres C.E."/>
            <person name="Carmel L."/>
            <person name="Casola C."/>
            <person name="Choi J.H."/>
            <person name="Detter J.C."/>
            <person name="Dong Q."/>
            <person name="Dusheyko S."/>
            <person name="Eads B.D."/>
            <person name="Frohlich T."/>
            <person name="Geiler-Samerotte K.A."/>
            <person name="Gerlach D."/>
            <person name="Hatcher P."/>
            <person name="Jogdeo S."/>
            <person name="Krijgsveld J."/>
            <person name="Kriventseva E.V."/>
            <person name="Kultz D."/>
            <person name="Laforsch C."/>
            <person name="Lindquist E."/>
            <person name="Lopez J."/>
            <person name="Manak J.R."/>
            <person name="Muller J."/>
            <person name="Pangilinan J."/>
            <person name="Patwardhan R.P."/>
            <person name="Pitluck S."/>
            <person name="Pritham E.J."/>
            <person name="Rechtsteiner A."/>
            <person name="Rho M."/>
            <person name="Rogozin I.B."/>
            <person name="Sakarya O."/>
            <person name="Salamov A."/>
            <person name="Schaack S."/>
            <person name="Shapiro H."/>
            <person name="Shiga Y."/>
            <person name="Skalitzky C."/>
            <person name="Smith Z."/>
            <person name="Souvorov A."/>
            <person name="Sung W."/>
            <person name="Tang Z."/>
            <person name="Tsuchiya D."/>
            <person name="Tu H."/>
            <person name="Vos H."/>
            <person name="Wang M."/>
            <person name="Wolf Y.I."/>
            <person name="Yamagata H."/>
            <person name="Yamada T."/>
            <person name="Ye Y."/>
            <person name="Shaw J.R."/>
            <person name="Andrews J."/>
            <person name="Crease T.J."/>
            <person name="Tang H."/>
            <person name="Lucas S.M."/>
            <person name="Robertson H.M."/>
            <person name="Bork P."/>
            <person name="Koonin E.V."/>
            <person name="Zdobnov E.M."/>
            <person name="Grigoriev I.V."/>
            <person name="Lynch M."/>
            <person name="Boore J.L."/>
        </authorList>
    </citation>
    <scope>NUCLEOTIDE SEQUENCE [LARGE SCALE GENOMIC DNA]</scope>
</reference>
<gene>
    <name evidence="3" type="ORF">DAPPUDRAFT_101620</name>
</gene>
<feature type="compositionally biased region" description="Basic and acidic residues" evidence="2">
    <location>
        <begin position="91"/>
        <end position="101"/>
    </location>
</feature>
<evidence type="ECO:0000313" key="4">
    <source>
        <dbReference type="Proteomes" id="UP000000305"/>
    </source>
</evidence>
<evidence type="ECO:0000256" key="2">
    <source>
        <dbReference type="SAM" id="MobiDB-lite"/>
    </source>
</evidence>
<sequence length="298" mass="34590">MTIIAMQFTVMLILGIFFPAFAWIGFKLADFFERKTKRGPVANQPDVHHLMATVPEGKVDQLEKDDRFNKREIDRYEKQFQTRSTDTTNVEETRSDNEKLDQGFQETAFESEWDRHITESQLQQENNNLKRHWIEKLKKEKVLHSETALKWEDTKSQLRKEIADLENNLDSVTTNLEIQLNKSSHLDPELSDEQFATSFPLETQNEEAKQEAIMWRTRFEALQSENRKMWEIREDTLRSGQKAKRLADEQLAALAEALTALQQAIPDAKKRSCGSGGKGGRDVGQIQIKLKLRTRLLV</sequence>
<proteinExistence type="predicted"/>
<dbReference type="Proteomes" id="UP000000305">
    <property type="component" value="Unassembled WGS sequence"/>
</dbReference>
<feature type="compositionally biased region" description="Polar residues" evidence="2">
    <location>
        <begin position="81"/>
        <end position="90"/>
    </location>
</feature>
<keyword evidence="4" id="KW-1185">Reference proteome</keyword>
<feature type="coiled-coil region" evidence="1">
    <location>
        <begin position="148"/>
        <end position="271"/>
    </location>
</feature>
<accession>E9GDZ7</accession>
<dbReference type="HOGENOM" id="CLU_054635_0_0_1"/>